<accession>A0AAU9RGR8</accession>
<proteinExistence type="predicted"/>
<reference evidence="3 4" key="1">
    <citation type="submission" date="2022-03" db="EMBL/GenBank/DDBJ databases">
        <authorList>
            <person name="Nunn A."/>
            <person name="Chopra R."/>
            <person name="Nunn A."/>
            <person name="Contreras Garrido A."/>
        </authorList>
    </citation>
    <scope>NUCLEOTIDE SEQUENCE [LARGE SCALE GENOMIC DNA]</scope>
</reference>
<dbReference type="GO" id="GO:0005739">
    <property type="term" value="C:mitochondrion"/>
    <property type="evidence" value="ECO:0007669"/>
    <property type="project" value="TreeGrafter"/>
</dbReference>
<evidence type="ECO:0000313" key="4">
    <source>
        <dbReference type="Proteomes" id="UP000836841"/>
    </source>
</evidence>
<dbReference type="InterPro" id="IPR015422">
    <property type="entry name" value="PyrdxlP-dep_Trfase_small"/>
</dbReference>
<keyword evidence="2" id="KW-0808">Transferase</keyword>
<dbReference type="AlphaFoldDB" id="A0AAU9RGR8"/>
<dbReference type="GO" id="GO:0004141">
    <property type="term" value="F:dethiobiotin synthase activity"/>
    <property type="evidence" value="ECO:0007669"/>
    <property type="project" value="TreeGrafter"/>
</dbReference>
<name>A0AAU9RGR8_THLAR</name>
<comment type="caution">
    <text evidence="3">The sequence shown here is derived from an EMBL/GenBank/DDBJ whole genome shotgun (WGS) entry which is preliminary data.</text>
</comment>
<dbReference type="GO" id="GO:0004015">
    <property type="term" value="F:adenosylmethionine-8-amino-7-oxononanoate transaminase activity"/>
    <property type="evidence" value="ECO:0007669"/>
    <property type="project" value="TreeGrafter"/>
</dbReference>
<protein>
    <submittedName>
        <fullName evidence="3">Uncharacterized protein</fullName>
    </submittedName>
</protein>
<keyword evidence="4" id="KW-1185">Reference proteome</keyword>
<keyword evidence="1" id="KW-0032">Aminotransferase</keyword>
<evidence type="ECO:0000256" key="1">
    <source>
        <dbReference type="ARBA" id="ARBA00022576"/>
    </source>
</evidence>
<gene>
    <name evidence="3" type="ORF">TAV2_LOCUS4809</name>
</gene>
<evidence type="ECO:0000256" key="2">
    <source>
        <dbReference type="ARBA" id="ARBA00022679"/>
    </source>
</evidence>
<dbReference type="Proteomes" id="UP000836841">
    <property type="component" value="Unassembled WGS sequence"/>
</dbReference>
<organism evidence="3 4">
    <name type="scientific">Thlaspi arvense</name>
    <name type="common">Field penny-cress</name>
    <dbReference type="NCBI Taxonomy" id="13288"/>
    <lineage>
        <taxon>Eukaryota</taxon>
        <taxon>Viridiplantae</taxon>
        <taxon>Streptophyta</taxon>
        <taxon>Embryophyta</taxon>
        <taxon>Tracheophyta</taxon>
        <taxon>Spermatophyta</taxon>
        <taxon>Magnoliopsida</taxon>
        <taxon>eudicotyledons</taxon>
        <taxon>Gunneridae</taxon>
        <taxon>Pentapetalae</taxon>
        <taxon>rosids</taxon>
        <taxon>malvids</taxon>
        <taxon>Brassicales</taxon>
        <taxon>Brassicaceae</taxon>
        <taxon>Thlaspideae</taxon>
        <taxon>Thlaspi</taxon>
    </lineage>
</organism>
<evidence type="ECO:0000313" key="3">
    <source>
        <dbReference type="EMBL" id="CAH2042835.1"/>
    </source>
</evidence>
<dbReference type="EMBL" id="CAJVSB020000198">
    <property type="protein sequence ID" value="CAH2042835.1"/>
    <property type="molecule type" value="Genomic_DNA"/>
</dbReference>
<dbReference type="Gene3D" id="3.90.1150.10">
    <property type="entry name" value="Aspartate Aminotransferase, domain 1"/>
    <property type="match status" value="1"/>
</dbReference>
<dbReference type="PANTHER" id="PTHR42684:SF3">
    <property type="entry name" value="ADENOSYLMETHIONINE-8-AMINO-7-OXONONANOATE AMINOTRANSFERASE"/>
    <property type="match status" value="1"/>
</dbReference>
<dbReference type="PANTHER" id="PTHR42684">
    <property type="entry name" value="ADENOSYLMETHIONINE-8-AMINO-7-OXONONANOATE AMINOTRANSFERASE"/>
    <property type="match status" value="1"/>
</dbReference>
<sequence length="61" mass="7070">MGYGSLYAKSLLDKLRQDGIYMRPLGNVIYLMCGPCTCPHICRQVLEKVYERLKEFSQARI</sequence>
<dbReference type="GO" id="GO:0009102">
    <property type="term" value="P:biotin biosynthetic process"/>
    <property type="evidence" value="ECO:0007669"/>
    <property type="project" value="TreeGrafter"/>
</dbReference>